<comment type="caution">
    <text evidence="1">The sequence shown here is derived from an EMBL/GenBank/DDBJ whole genome shotgun (WGS) entry which is preliminary data.</text>
</comment>
<sequence length="57" mass="7079">MRQFYSTLFSVFNNLKYEYFLKQILKNSSEDWRKIIVKVIELASLYPFSYRDIIYKK</sequence>
<accession>A0A098LMY6</accession>
<dbReference type="AlphaFoldDB" id="A0A098LMY6"/>
<name>A0A098LMY6_9BACT</name>
<gene>
    <name evidence="1" type="ORF">MYP_4713</name>
</gene>
<proteinExistence type="predicted"/>
<evidence type="ECO:0000313" key="2">
    <source>
        <dbReference type="Proteomes" id="UP000030185"/>
    </source>
</evidence>
<organism evidence="1 2">
    <name type="scientific">Sporocytophaga myxococcoides</name>
    <dbReference type="NCBI Taxonomy" id="153721"/>
    <lineage>
        <taxon>Bacteria</taxon>
        <taxon>Pseudomonadati</taxon>
        <taxon>Bacteroidota</taxon>
        <taxon>Cytophagia</taxon>
        <taxon>Cytophagales</taxon>
        <taxon>Cytophagaceae</taxon>
        <taxon>Sporocytophaga</taxon>
    </lineage>
</organism>
<evidence type="ECO:0000313" key="1">
    <source>
        <dbReference type="EMBL" id="GAL87483.1"/>
    </source>
</evidence>
<keyword evidence="2" id="KW-1185">Reference proteome</keyword>
<reference evidence="1 2" key="1">
    <citation type="submission" date="2014-09" db="EMBL/GenBank/DDBJ databases">
        <title>Sporocytophaga myxococcoides PG-01 genome sequencing.</title>
        <authorList>
            <person name="Liu L."/>
            <person name="Gao P.J."/>
            <person name="Chen G.J."/>
            <person name="Wang L.S."/>
        </authorList>
    </citation>
    <scope>NUCLEOTIDE SEQUENCE [LARGE SCALE GENOMIC DNA]</scope>
    <source>
        <strain evidence="1 2">PG-01</strain>
    </source>
</reference>
<protein>
    <submittedName>
        <fullName evidence="1">Uncharacterized protein</fullName>
    </submittedName>
</protein>
<dbReference type="STRING" id="153721.MYP_4713"/>
<dbReference type="EMBL" id="BBLT01000013">
    <property type="protein sequence ID" value="GAL87483.1"/>
    <property type="molecule type" value="Genomic_DNA"/>
</dbReference>
<dbReference type="Proteomes" id="UP000030185">
    <property type="component" value="Unassembled WGS sequence"/>
</dbReference>